<feature type="domain" description="Beta-lactamase-related" evidence="2">
    <location>
        <begin position="34"/>
        <end position="334"/>
    </location>
</feature>
<sequence>MTDATSTMTQKLAAAAGPHPAAIVAQFRNSGDGAETYETASLGFAETGHAVPLTDTTHCEVGSVSKTYTALMLAVLCVRGALTLDDRVDRYLPMRQRGADRMTLRHLATHTSGLPFHPPGLRRRAIRSWNVNPYATFDAGDVLPALTRTRLRSQPGSRQQYSNFGVGLLGRIMEMATGGTYARLLDDLVVRPLGLADTTADPCTPQATGHWRGRTRPPAALPGLPGAGVVRSSARGLIRHMRCLMNPDACTDDPELRKALGLVLRPDGPDARTPPLIWNRRTTATGRTVHYHGGGTRGFTAFIGFSIEPGLAYAALTNNNPDRRNAFVNHAYAHLHQQIEAAPSRRG</sequence>
<dbReference type="Gene3D" id="3.40.710.10">
    <property type="entry name" value="DD-peptidase/beta-lactamase superfamily"/>
    <property type="match status" value="1"/>
</dbReference>
<gene>
    <name evidence="3" type="ORF">G5C51_00655</name>
</gene>
<dbReference type="InterPro" id="IPR001466">
    <property type="entry name" value="Beta-lactam-related"/>
</dbReference>
<evidence type="ECO:0000259" key="2">
    <source>
        <dbReference type="Pfam" id="PF00144"/>
    </source>
</evidence>
<accession>A0A6G4TRL1</accession>
<proteinExistence type="predicted"/>
<dbReference type="PANTHER" id="PTHR46825">
    <property type="entry name" value="D-ALANYL-D-ALANINE-CARBOXYPEPTIDASE/ENDOPEPTIDASE AMPH"/>
    <property type="match status" value="1"/>
</dbReference>
<dbReference type="RefSeq" id="WP_165229665.1">
    <property type="nucleotide sequence ID" value="NZ_JAAKZV010000001.1"/>
</dbReference>
<dbReference type="InterPro" id="IPR050491">
    <property type="entry name" value="AmpC-like"/>
</dbReference>
<feature type="region of interest" description="Disordered" evidence="1">
    <location>
        <begin position="200"/>
        <end position="225"/>
    </location>
</feature>
<organism evidence="3 4">
    <name type="scientific">Streptomyces coryli</name>
    <dbReference type="NCBI Taxonomy" id="1128680"/>
    <lineage>
        <taxon>Bacteria</taxon>
        <taxon>Bacillati</taxon>
        <taxon>Actinomycetota</taxon>
        <taxon>Actinomycetes</taxon>
        <taxon>Kitasatosporales</taxon>
        <taxon>Streptomycetaceae</taxon>
        <taxon>Streptomyces</taxon>
    </lineage>
</organism>
<dbReference type="PANTHER" id="PTHR46825:SF7">
    <property type="entry name" value="D-ALANYL-D-ALANINE CARBOXYPEPTIDASE"/>
    <property type="match status" value="1"/>
</dbReference>
<dbReference type="InterPro" id="IPR012338">
    <property type="entry name" value="Beta-lactam/transpept-like"/>
</dbReference>
<name>A0A6G4TRL1_9ACTN</name>
<keyword evidence="4" id="KW-1185">Reference proteome</keyword>
<dbReference type="EMBL" id="JAAKZV010000001">
    <property type="protein sequence ID" value="NGN62423.1"/>
    <property type="molecule type" value="Genomic_DNA"/>
</dbReference>
<evidence type="ECO:0000256" key="1">
    <source>
        <dbReference type="SAM" id="MobiDB-lite"/>
    </source>
</evidence>
<dbReference type="Pfam" id="PF00144">
    <property type="entry name" value="Beta-lactamase"/>
    <property type="match status" value="1"/>
</dbReference>
<protein>
    <submittedName>
        <fullName evidence="3">Beta-lactamase family protein</fullName>
    </submittedName>
</protein>
<evidence type="ECO:0000313" key="4">
    <source>
        <dbReference type="Proteomes" id="UP000481583"/>
    </source>
</evidence>
<comment type="caution">
    <text evidence="3">The sequence shown here is derived from an EMBL/GenBank/DDBJ whole genome shotgun (WGS) entry which is preliminary data.</text>
</comment>
<evidence type="ECO:0000313" key="3">
    <source>
        <dbReference type="EMBL" id="NGN62423.1"/>
    </source>
</evidence>
<reference evidence="3 4" key="1">
    <citation type="submission" date="2020-02" db="EMBL/GenBank/DDBJ databases">
        <title>Whole-genome analyses of novel actinobacteria.</title>
        <authorList>
            <person name="Sahin N."/>
        </authorList>
    </citation>
    <scope>NUCLEOTIDE SEQUENCE [LARGE SCALE GENOMIC DNA]</scope>
    <source>
        <strain evidence="3 4">A7024</strain>
    </source>
</reference>
<dbReference type="Proteomes" id="UP000481583">
    <property type="component" value="Unassembled WGS sequence"/>
</dbReference>
<dbReference type="SUPFAM" id="SSF56601">
    <property type="entry name" value="beta-lactamase/transpeptidase-like"/>
    <property type="match status" value="1"/>
</dbReference>
<dbReference type="AlphaFoldDB" id="A0A6G4TRL1"/>